<dbReference type="InterPro" id="IPR005225">
    <property type="entry name" value="Small_GTP-bd"/>
</dbReference>
<dbReference type="AlphaFoldDB" id="A0A1G2CPN7"/>
<accession>A0A1G2CPN7</accession>
<protein>
    <recommendedName>
        <fullName evidence="2 7">Translation initiation factor IF-2</fullName>
    </recommendedName>
</protein>
<dbReference type="Pfam" id="PF00009">
    <property type="entry name" value="GTP_EFTU"/>
    <property type="match status" value="1"/>
</dbReference>
<proteinExistence type="inferred from homology"/>
<dbReference type="NCBIfam" id="TIGR00231">
    <property type="entry name" value="small_GTP"/>
    <property type="match status" value="1"/>
</dbReference>
<sequence>MNEENENNLKKLPRPPVVVVMGHVDHGKTTLLDFIKKTSIATREAGGITQSIGAYEISHNGKKITFIDTPGHEAFTGMRSCGAGVADVAILVVAADDGVKPQTKECLDILLKTKTPFVVAINKTDKNNADIEKTKQDLLANSVLLEGFGGDISWQEISAKTGTGIPELLDLVVLTAELEGLNYNPAVLASGIVLEVKKDSRRGNEVFVIIKNGTLKLGQEIVSGSAFGKIKMLENFLGEKVGELFPSAPAVIMGFESLPEIGAVFSAGIINLAEIKIPEKIIPAKTRDLIKKPETSLTAFGTSSDIQVLNLILKADTAGTLEALSQVISSLPENENEKKVIIISSSVGEITDGTVKEALTSAASIIGFRVKTAKAAENLARAHSVKIISSEIIYELIKSVEDAKTGVGQKEVKNRLLVLAVFNSDKLLKTIGGKVEEGVLKSGNSFEINRADTIIGKGKIKSLESQKLSVRQIETGKECGLIVELSDSDFNILAGDELLVTS</sequence>
<evidence type="ECO:0000256" key="7">
    <source>
        <dbReference type="NCBIfam" id="TIGR00487"/>
    </source>
</evidence>
<evidence type="ECO:0000256" key="6">
    <source>
        <dbReference type="ARBA" id="ARBA00023134"/>
    </source>
</evidence>
<keyword evidence="5 8" id="KW-0648">Protein biosynthesis</keyword>
<gene>
    <name evidence="10" type="ORF">A2430_02930</name>
</gene>
<dbReference type="Gene3D" id="3.40.50.10050">
    <property type="entry name" value="Translation initiation factor IF- 2, domain 3"/>
    <property type="match status" value="1"/>
</dbReference>
<dbReference type="GO" id="GO:0005737">
    <property type="term" value="C:cytoplasm"/>
    <property type="evidence" value="ECO:0007669"/>
    <property type="project" value="UniProtKB-UniRule"/>
</dbReference>
<evidence type="ECO:0000256" key="5">
    <source>
        <dbReference type="ARBA" id="ARBA00022917"/>
    </source>
</evidence>
<evidence type="ECO:0000259" key="9">
    <source>
        <dbReference type="PROSITE" id="PS51722"/>
    </source>
</evidence>
<evidence type="ECO:0000313" key="11">
    <source>
        <dbReference type="Proteomes" id="UP000177246"/>
    </source>
</evidence>
<dbReference type="Pfam" id="PF11987">
    <property type="entry name" value="IF-2"/>
    <property type="match status" value="1"/>
</dbReference>
<dbReference type="Pfam" id="PF22042">
    <property type="entry name" value="EF-G_D2"/>
    <property type="match status" value="1"/>
</dbReference>
<dbReference type="CDD" id="cd01887">
    <property type="entry name" value="IF2_eIF5B"/>
    <property type="match status" value="1"/>
</dbReference>
<comment type="caution">
    <text evidence="10">The sequence shown here is derived from an EMBL/GenBank/DDBJ whole genome shotgun (WGS) entry which is preliminary data.</text>
</comment>
<dbReference type="InterPro" id="IPR027417">
    <property type="entry name" value="P-loop_NTPase"/>
</dbReference>
<dbReference type="GO" id="GO:0005525">
    <property type="term" value="F:GTP binding"/>
    <property type="evidence" value="ECO:0007669"/>
    <property type="project" value="UniProtKB-KW"/>
</dbReference>
<dbReference type="PROSITE" id="PS51722">
    <property type="entry name" value="G_TR_2"/>
    <property type="match status" value="1"/>
</dbReference>
<dbReference type="SUPFAM" id="SSF52156">
    <property type="entry name" value="Initiation factor IF2/eIF5b, domain 3"/>
    <property type="match status" value="1"/>
</dbReference>
<evidence type="ECO:0000256" key="1">
    <source>
        <dbReference type="ARBA" id="ARBA00007733"/>
    </source>
</evidence>
<dbReference type="InterPro" id="IPR009000">
    <property type="entry name" value="Transl_B-barrel_sf"/>
</dbReference>
<evidence type="ECO:0000256" key="2">
    <source>
        <dbReference type="ARBA" id="ARBA00020675"/>
    </source>
</evidence>
<keyword evidence="6" id="KW-0342">GTP-binding</keyword>
<dbReference type="PANTHER" id="PTHR43381:SF5">
    <property type="entry name" value="TR-TYPE G DOMAIN-CONTAINING PROTEIN"/>
    <property type="match status" value="1"/>
</dbReference>
<feature type="domain" description="Tr-type G" evidence="9">
    <location>
        <begin position="13"/>
        <end position="181"/>
    </location>
</feature>
<dbReference type="InterPro" id="IPR000795">
    <property type="entry name" value="T_Tr_GTP-bd_dom"/>
</dbReference>
<dbReference type="InterPro" id="IPR023115">
    <property type="entry name" value="TIF_IF2_dom3"/>
</dbReference>
<evidence type="ECO:0000256" key="8">
    <source>
        <dbReference type="RuleBase" id="RU000644"/>
    </source>
</evidence>
<dbReference type="FunFam" id="3.40.50.300:FF:000019">
    <property type="entry name" value="Translation initiation factor IF-2"/>
    <property type="match status" value="1"/>
</dbReference>
<comment type="function">
    <text evidence="8">One of the essential components for the initiation of protein synthesis. Protects formylmethionyl-tRNA from spontaneous hydrolysis and promotes its binding to the 30S ribosomal subunits. Also involved in the hydrolysis of GTP during the formation of the 70S ribosomal complex.</text>
</comment>
<dbReference type="InterPro" id="IPR000178">
    <property type="entry name" value="TF_IF2_bacterial-like"/>
</dbReference>
<dbReference type="EMBL" id="MHLF01000021">
    <property type="protein sequence ID" value="OGZ03353.1"/>
    <property type="molecule type" value="Genomic_DNA"/>
</dbReference>
<dbReference type="SUPFAM" id="SSF52540">
    <property type="entry name" value="P-loop containing nucleoside triphosphate hydrolases"/>
    <property type="match status" value="1"/>
</dbReference>
<dbReference type="SUPFAM" id="SSF50447">
    <property type="entry name" value="Translation proteins"/>
    <property type="match status" value="2"/>
</dbReference>
<dbReference type="GO" id="GO:0003924">
    <property type="term" value="F:GTPase activity"/>
    <property type="evidence" value="ECO:0007669"/>
    <property type="project" value="InterPro"/>
</dbReference>
<dbReference type="Proteomes" id="UP000177246">
    <property type="component" value="Unassembled WGS sequence"/>
</dbReference>
<organism evidence="10 11">
    <name type="scientific">Candidatus Liptonbacteria bacterium RIFOXYC1_FULL_36_8</name>
    <dbReference type="NCBI Taxonomy" id="1798655"/>
    <lineage>
        <taxon>Bacteria</taxon>
        <taxon>Candidatus Liptoniibacteriota</taxon>
    </lineage>
</organism>
<keyword evidence="4" id="KW-0547">Nucleotide-binding</keyword>
<dbReference type="FunFam" id="3.40.50.10050:FF:000001">
    <property type="entry name" value="Translation initiation factor IF-2"/>
    <property type="match status" value="1"/>
</dbReference>
<evidence type="ECO:0000256" key="3">
    <source>
        <dbReference type="ARBA" id="ARBA00022540"/>
    </source>
</evidence>
<dbReference type="GO" id="GO:0003743">
    <property type="term" value="F:translation initiation factor activity"/>
    <property type="evidence" value="ECO:0007669"/>
    <property type="project" value="UniProtKB-UniRule"/>
</dbReference>
<dbReference type="Gene3D" id="2.40.30.10">
    <property type="entry name" value="Translation factors"/>
    <property type="match status" value="2"/>
</dbReference>
<evidence type="ECO:0000256" key="4">
    <source>
        <dbReference type="ARBA" id="ARBA00022741"/>
    </source>
</evidence>
<evidence type="ECO:0000313" key="10">
    <source>
        <dbReference type="EMBL" id="OGZ03353.1"/>
    </source>
</evidence>
<dbReference type="InterPro" id="IPR053905">
    <property type="entry name" value="EF-G-like_DII"/>
</dbReference>
<keyword evidence="3 8" id="KW-0396">Initiation factor</keyword>
<comment type="similarity">
    <text evidence="1 8">Belongs to the TRAFAC class translation factor GTPase superfamily. Classic translation factor GTPase family. IF-2 subfamily.</text>
</comment>
<dbReference type="Gene3D" id="3.40.50.300">
    <property type="entry name" value="P-loop containing nucleotide triphosphate hydrolases"/>
    <property type="match status" value="1"/>
</dbReference>
<dbReference type="InterPro" id="IPR036925">
    <property type="entry name" value="TIF_IF2_dom3_sf"/>
</dbReference>
<dbReference type="InterPro" id="IPR015760">
    <property type="entry name" value="TIF_IF2"/>
</dbReference>
<name>A0A1G2CPN7_9BACT</name>
<dbReference type="PANTHER" id="PTHR43381">
    <property type="entry name" value="TRANSLATION INITIATION FACTOR IF-2-RELATED"/>
    <property type="match status" value="1"/>
</dbReference>
<dbReference type="NCBIfam" id="TIGR00487">
    <property type="entry name" value="IF-2"/>
    <property type="match status" value="1"/>
</dbReference>
<reference evidence="10 11" key="1">
    <citation type="journal article" date="2016" name="Nat. Commun.">
        <title>Thousands of microbial genomes shed light on interconnected biogeochemical processes in an aquifer system.</title>
        <authorList>
            <person name="Anantharaman K."/>
            <person name="Brown C.T."/>
            <person name="Hug L.A."/>
            <person name="Sharon I."/>
            <person name="Castelle C.J."/>
            <person name="Probst A.J."/>
            <person name="Thomas B.C."/>
            <person name="Singh A."/>
            <person name="Wilkins M.J."/>
            <person name="Karaoz U."/>
            <person name="Brodie E.L."/>
            <person name="Williams K.H."/>
            <person name="Hubbard S.S."/>
            <person name="Banfield J.F."/>
        </authorList>
    </citation>
    <scope>NUCLEOTIDE SEQUENCE [LARGE SCALE GENOMIC DNA]</scope>
</reference>